<evidence type="ECO:0000256" key="1">
    <source>
        <dbReference type="SAM" id="MobiDB-lite"/>
    </source>
</evidence>
<proteinExistence type="predicted"/>
<gene>
    <name evidence="2" type="ORF">R1flu_024130</name>
</gene>
<evidence type="ECO:0000313" key="2">
    <source>
        <dbReference type="EMBL" id="KAL2612438.1"/>
    </source>
</evidence>
<evidence type="ECO:0000313" key="3">
    <source>
        <dbReference type="Proteomes" id="UP001605036"/>
    </source>
</evidence>
<reference evidence="2 3" key="1">
    <citation type="submission" date="2024-09" db="EMBL/GenBank/DDBJ databases">
        <title>Chromosome-scale assembly of Riccia fluitans.</title>
        <authorList>
            <person name="Paukszto L."/>
            <person name="Sawicki J."/>
            <person name="Karawczyk K."/>
            <person name="Piernik-Szablinska J."/>
            <person name="Szczecinska M."/>
            <person name="Mazdziarz M."/>
        </authorList>
    </citation>
    <scope>NUCLEOTIDE SEQUENCE [LARGE SCALE GENOMIC DNA]</scope>
    <source>
        <strain evidence="2">Rf_01</strain>
        <tissue evidence="2">Aerial parts of the thallus</tissue>
    </source>
</reference>
<keyword evidence="3" id="KW-1185">Reference proteome</keyword>
<protein>
    <submittedName>
        <fullName evidence="2">Uncharacterized protein</fullName>
    </submittedName>
</protein>
<dbReference type="EMBL" id="JBHFFA010000007">
    <property type="protein sequence ID" value="KAL2612438.1"/>
    <property type="molecule type" value="Genomic_DNA"/>
</dbReference>
<accession>A0ABD1XUV2</accession>
<sequence>MQGVFKEEPNLNPNKDIPDDPSMPSGTPSSQLAQPAPSPGYTTRLHAKQHHQHVEANMVAAKAKGKGIFQSLLADKD</sequence>
<dbReference type="AlphaFoldDB" id="A0ABD1XUV2"/>
<dbReference type="Proteomes" id="UP001605036">
    <property type="component" value="Unassembled WGS sequence"/>
</dbReference>
<comment type="caution">
    <text evidence="2">The sequence shown here is derived from an EMBL/GenBank/DDBJ whole genome shotgun (WGS) entry which is preliminary data.</text>
</comment>
<name>A0ABD1XUV2_9MARC</name>
<organism evidence="2 3">
    <name type="scientific">Riccia fluitans</name>
    <dbReference type="NCBI Taxonomy" id="41844"/>
    <lineage>
        <taxon>Eukaryota</taxon>
        <taxon>Viridiplantae</taxon>
        <taxon>Streptophyta</taxon>
        <taxon>Embryophyta</taxon>
        <taxon>Marchantiophyta</taxon>
        <taxon>Marchantiopsida</taxon>
        <taxon>Marchantiidae</taxon>
        <taxon>Marchantiales</taxon>
        <taxon>Ricciaceae</taxon>
        <taxon>Riccia</taxon>
    </lineage>
</organism>
<feature type="region of interest" description="Disordered" evidence="1">
    <location>
        <begin position="1"/>
        <end position="51"/>
    </location>
</feature>